<evidence type="ECO:0008006" key="3">
    <source>
        <dbReference type="Google" id="ProtNLM"/>
    </source>
</evidence>
<evidence type="ECO:0000313" key="1">
    <source>
        <dbReference type="EMBL" id="CEL06406.1"/>
    </source>
</evidence>
<dbReference type="AlphaFoldDB" id="A0A0U5G3Y0"/>
<name>A0A0U5G3Y0_ASPCI</name>
<dbReference type="InterPro" id="IPR011008">
    <property type="entry name" value="Dimeric_a/b-barrel"/>
</dbReference>
<keyword evidence="2" id="KW-1185">Reference proteome</keyword>
<reference evidence="2" key="1">
    <citation type="journal article" date="2016" name="Genome Announc.">
        <title>Draft genome sequences of fungus Aspergillus calidoustus.</title>
        <authorList>
            <person name="Horn F."/>
            <person name="Linde J."/>
            <person name="Mattern D.J."/>
            <person name="Walther G."/>
            <person name="Guthke R."/>
            <person name="Scherlach K."/>
            <person name="Martin K."/>
            <person name="Brakhage A.A."/>
            <person name="Petzke L."/>
            <person name="Valiante V."/>
        </authorList>
    </citation>
    <scope>NUCLEOTIDE SEQUENCE [LARGE SCALE GENOMIC DNA]</scope>
    <source>
        <strain evidence="2">SF006504</strain>
    </source>
</reference>
<dbReference type="OrthoDB" id="3830579at2759"/>
<dbReference type="Gene3D" id="3.30.70.100">
    <property type="match status" value="2"/>
</dbReference>
<dbReference type="STRING" id="454130.A0A0U5G3Y0"/>
<evidence type="ECO:0000313" key="2">
    <source>
        <dbReference type="Proteomes" id="UP000054771"/>
    </source>
</evidence>
<accession>A0A0U5G3Y0</accession>
<organism evidence="1 2">
    <name type="scientific">Aspergillus calidoustus</name>
    <dbReference type="NCBI Taxonomy" id="454130"/>
    <lineage>
        <taxon>Eukaryota</taxon>
        <taxon>Fungi</taxon>
        <taxon>Dikarya</taxon>
        <taxon>Ascomycota</taxon>
        <taxon>Pezizomycotina</taxon>
        <taxon>Eurotiomycetes</taxon>
        <taxon>Eurotiomycetidae</taxon>
        <taxon>Eurotiales</taxon>
        <taxon>Aspergillaceae</taxon>
        <taxon>Aspergillus</taxon>
        <taxon>Aspergillus subgen. Nidulantes</taxon>
    </lineage>
</organism>
<proteinExistence type="predicted"/>
<dbReference type="EMBL" id="CDMC01000005">
    <property type="protein sequence ID" value="CEL06406.1"/>
    <property type="molecule type" value="Genomic_DNA"/>
</dbReference>
<protein>
    <recommendedName>
        <fullName evidence="3">ABM domain-containing protein</fullName>
    </recommendedName>
</protein>
<sequence>MAGVTEIAFAPLNKGIRLTDPSSDAYKTLTEKALRPIREWKECQAIYWGVGVEDPDQLRLFVDWDSLEAHEAANKDPAYLPAVIPIASVCSGAHSVFHARFHPHPPNVLASAPVTEVMTTYFPADYSPEDQKKYDSNTREFLEACRTIADGPLLSSSGWAEETLEIDDGETAKAYITLLGWESINHHKAFRETPAFKKLTEKLDYPKSLKKVESVHVRVKEFK</sequence>
<dbReference type="OMA" id="ATFYFDD"/>
<dbReference type="SUPFAM" id="SSF54909">
    <property type="entry name" value="Dimeric alpha+beta barrel"/>
    <property type="match status" value="1"/>
</dbReference>
<gene>
    <name evidence="1" type="ORF">ASPCAL07511</name>
</gene>
<dbReference type="Proteomes" id="UP000054771">
    <property type="component" value="Unassembled WGS sequence"/>
</dbReference>